<evidence type="ECO:0000256" key="3">
    <source>
        <dbReference type="ARBA" id="ARBA00022737"/>
    </source>
</evidence>
<evidence type="ECO:0000256" key="8">
    <source>
        <dbReference type="ARBA" id="ARBA00040729"/>
    </source>
</evidence>
<dbReference type="Proteomes" id="UP000596063">
    <property type="component" value="Chromosome"/>
</dbReference>
<dbReference type="KEGG" id="snan:I6N98_03565"/>
<protein>
    <recommendedName>
        <fullName evidence="8">Magnesium and cobalt efflux protein CorC</fullName>
    </recommendedName>
</protein>
<dbReference type="SUPFAM" id="SSF54631">
    <property type="entry name" value="CBS-domain pair"/>
    <property type="match status" value="1"/>
</dbReference>
<keyword evidence="4" id="KW-0460">Magnesium</keyword>
<feature type="domain" description="CBS" evidence="10">
    <location>
        <begin position="69"/>
        <end position="130"/>
    </location>
</feature>
<dbReference type="CDD" id="cd04590">
    <property type="entry name" value="CBS_pair_CorC_HlyC_assoc"/>
    <property type="match status" value="1"/>
</dbReference>
<dbReference type="SUPFAM" id="SSF56176">
    <property type="entry name" value="FAD-binding/transporter-associated domain-like"/>
    <property type="match status" value="1"/>
</dbReference>
<dbReference type="PANTHER" id="PTHR22777">
    <property type="entry name" value="HEMOLYSIN-RELATED"/>
    <property type="match status" value="1"/>
</dbReference>
<evidence type="ECO:0000256" key="5">
    <source>
        <dbReference type="ARBA" id="ARBA00023122"/>
    </source>
</evidence>
<dbReference type="InterPro" id="IPR036318">
    <property type="entry name" value="FAD-bd_PCMH-like_sf"/>
</dbReference>
<keyword evidence="3" id="KW-0677">Repeat</keyword>
<evidence type="ECO:0000259" key="10">
    <source>
        <dbReference type="PROSITE" id="PS51371"/>
    </source>
</evidence>
<keyword evidence="12" id="KW-1185">Reference proteome</keyword>
<dbReference type="Gene3D" id="3.30.465.10">
    <property type="match status" value="1"/>
</dbReference>
<dbReference type="EMBL" id="CP066167">
    <property type="protein sequence ID" value="QQD18949.1"/>
    <property type="molecule type" value="Genomic_DNA"/>
</dbReference>
<evidence type="ECO:0000256" key="7">
    <source>
        <dbReference type="ARBA" id="ARBA00037273"/>
    </source>
</evidence>
<dbReference type="PANTHER" id="PTHR22777:SF27">
    <property type="entry name" value="MAGNESIUM AND COBALT EFFLUX PROTEIN CORC"/>
    <property type="match status" value="1"/>
</dbReference>
<name>A0A7T4R2A0_9GAMM</name>
<evidence type="ECO:0000256" key="1">
    <source>
        <dbReference type="ARBA" id="ARBA00006337"/>
    </source>
</evidence>
<reference evidence="11 12" key="1">
    <citation type="submission" date="2020-12" db="EMBL/GenBank/DDBJ databases">
        <authorList>
            <person name="Shan Y."/>
        </authorList>
    </citation>
    <scope>NUCLEOTIDE SEQUENCE [LARGE SCALE GENOMIC DNA]</scope>
    <source>
        <strain evidence="12">csc3.9</strain>
    </source>
</reference>
<evidence type="ECO:0000256" key="6">
    <source>
        <dbReference type="ARBA" id="ARBA00023285"/>
    </source>
</evidence>
<gene>
    <name evidence="11" type="ORF">I6N98_03565</name>
</gene>
<dbReference type="AlphaFoldDB" id="A0A7T4R2A0"/>
<keyword evidence="6" id="KW-0170">Cobalt</keyword>
<comment type="function">
    <text evidence="7">Plays a role in the transport of magnesium and cobalt ions.</text>
</comment>
<evidence type="ECO:0000313" key="12">
    <source>
        <dbReference type="Proteomes" id="UP000596063"/>
    </source>
</evidence>
<dbReference type="InterPro" id="IPR016169">
    <property type="entry name" value="FAD-bd_PCMH_sub2"/>
</dbReference>
<comment type="similarity">
    <text evidence="1">Belongs to the UPF0053 family.</text>
</comment>
<feature type="domain" description="CBS" evidence="10">
    <location>
        <begin position="136"/>
        <end position="193"/>
    </location>
</feature>
<evidence type="ECO:0000256" key="2">
    <source>
        <dbReference type="ARBA" id="ARBA00022448"/>
    </source>
</evidence>
<evidence type="ECO:0000313" key="11">
    <source>
        <dbReference type="EMBL" id="QQD18949.1"/>
    </source>
</evidence>
<dbReference type="GO" id="GO:0050660">
    <property type="term" value="F:flavin adenine dinucleotide binding"/>
    <property type="evidence" value="ECO:0007669"/>
    <property type="project" value="InterPro"/>
</dbReference>
<dbReference type="Gene3D" id="3.10.580.10">
    <property type="entry name" value="CBS-domain"/>
    <property type="match status" value="1"/>
</dbReference>
<sequence length="285" mass="32386">MSEDRSSNDPGDKSWIERIAHAFSSEPKTREDLLEVLSVAKQNEVIDDDAISIVEGAMHISDMQAREIMIPRPQMVVLKADQPLSELLPIIIETGHSRYPVVGDNLDDVQGILLSKDLLPLLWRNEKCEEVDIRSLLRPATLVPESKRLNVLLRDFREKRNHMAVVIDEYGGAAGLITIEDILEQIVGEIEDEYDEEDDLPIRKIADNDFVVQALTPIDDFNEYFDAAFSDEEFDTVGGLLLKAFGHLPSRNEVTQLDRFEFKVVNADHRQIHLLRMRSIEGLNS</sequence>
<dbReference type="Pfam" id="PF00571">
    <property type="entry name" value="CBS"/>
    <property type="match status" value="2"/>
</dbReference>
<evidence type="ECO:0000256" key="4">
    <source>
        <dbReference type="ARBA" id="ARBA00022842"/>
    </source>
</evidence>
<organism evidence="11 12">
    <name type="scientific">Spongiibacter nanhainus</name>
    <dbReference type="NCBI Taxonomy" id="2794344"/>
    <lineage>
        <taxon>Bacteria</taxon>
        <taxon>Pseudomonadati</taxon>
        <taxon>Pseudomonadota</taxon>
        <taxon>Gammaproteobacteria</taxon>
        <taxon>Cellvibrionales</taxon>
        <taxon>Spongiibacteraceae</taxon>
        <taxon>Spongiibacter</taxon>
    </lineage>
</organism>
<dbReference type="InterPro" id="IPR046342">
    <property type="entry name" value="CBS_dom_sf"/>
</dbReference>
<evidence type="ECO:0000256" key="9">
    <source>
        <dbReference type="PROSITE-ProRule" id="PRU00703"/>
    </source>
</evidence>
<dbReference type="GO" id="GO:0005886">
    <property type="term" value="C:plasma membrane"/>
    <property type="evidence" value="ECO:0007669"/>
    <property type="project" value="TreeGrafter"/>
</dbReference>
<dbReference type="FunFam" id="3.10.580.10:FF:000002">
    <property type="entry name" value="Magnesium/cobalt efflux protein CorC"/>
    <property type="match status" value="1"/>
</dbReference>
<dbReference type="InterPro" id="IPR044751">
    <property type="entry name" value="Ion_transp-like_CBS"/>
</dbReference>
<dbReference type="SMART" id="SM00116">
    <property type="entry name" value="CBS"/>
    <property type="match status" value="2"/>
</dbReference>
<dbReference type="RefSeq" id="WP_198570435.1">
    <property type="nucleotide sequence ID" value="NZ_CP066167.1"/>
</dbReference>
<dbReference type="InterPro" id="IPR054115">
    <property type="entry name" value="CorC_N"/>
</dbReference>
<dbReference type="InterPro" id="IPR005170">
    <property type="entry name" value="Transptr-assoc_dom"/>
</dbReference>
<proteinExistence type="inferred from homology"/>
<keyword evidence="5 9" id="KW-0129">CBS domain</keyword>
<dbReference type="Pfam" id="PF21917">
    <property type="entry name" value="NMB0537_N"/>
    <property type="match status" value="1"/>
</dbReference>
<keyword evidence="2" id="KW-0813">Transport</keyword>
<dbReference type="Pfam" id="PF03471">
    <property type="entry name" value="CorC_HlyC"/>
    <property type="match status" value="1"/>
</dbReference>
<dbReference type="InterPro" id="IPR000644">
    <property type="entry name" value="CBS_dom"/>
</dbReference>
<dbReference type="SMART" id="SM01091">
    <property type="entry name" value="CorC_HlyC"/>
    <property type="match status" value="1"/>
</dbReference>
<accession>A0A7T4R2A0</accession>
<dbReference type="PROSITE" id="PS51371">
    <property type="entry name" value="CBS"/>
    <property type="match status" value="2"/>
</dbReference>